<organism evidence="5 6">
    <name type="scientific">Python bivittatus</name>
    <name type="common">Burmese python</name>
    <name type="synonym">Python molurus bivittatus</name>
    <dbReference type="NCBI Taxonomy" id="176946"/>
    <lineage>
        <taxon>Eukaryota</taxon>
        <taxon>Metazoa</taxon>
        <taxon>Chordata</taxon>
        <taxon>Craniata</taxon>
        <taxon>Vertebrata</taxon>
        <taxon>Euteleostomi</taxon>
        <taxon>Lepidosauria</taxon>
        <taxon>Squamata</taxon>
        <taxon>Bifurcata</taxon>
        <taxon>Unidentata</taxon>
        <taxon>Episquamata</taxon>
        <taxon>Toxicofera</taxon>
        <taxon>Serpentes</taxon>
        <taxon>Henophidia</taxon>
        <taxon>Pythonidae</taxon>
        <taxon>Python</taxon>
    </lineage>
</organism>
<dbReference type="InterPro" id="IPR042178">
    <property type="entry name" value="Serpin_sf_1"/>
</dbReference>
<dbReference type="RefSeq" id="XP_007423129.1">
    <property type="nucleotide sequence ID" value="XM_007423067.3"/>
</dbReference>
<feature type="region of interest" description="Disordered" evidence="2">
    <location>
        <begin position="174"/>
        <end position="202"/>
    </location>
</feature>
<protein>
    <submittedName>
        <fullName evidence="6">Plasma protease C1 inhibitor</fullName>
    </submittedName>
</protein>
<dbReference type="Proteomes" id="UP000695026">
    <property type="component" value="Unplaced"/>
</dbReference>
<dbReference type="OMA" id="FELSSCT"/>
<name>A0A9F2KUA4_PYTBI</name>
<keyword evidence="5" id="KW-1185">Reference proteome</keyword>
<dbReference type="AlphaFoldDB" id="A0A9F2KUA4"/>
<evidence type="ECO:0000256" key="2">
    <source>
        <dbReference type="SAM" id="MobiDB-lite"/>
    </source>
</evidence>
<dbReference type="GO" id="GO:0005615">
    <property type="term" value="C:extracellular space"/>
    <property type="evidence" value="ECO:0007669"/>
    <property type="project" value="InterPro"/>
</dbReference>
<feature type="chain" id="PRO_5039893955" evidence="3">
    <location>
        <begin position="25"/>
        <end position="580"/>
    </location>
</feature>
<dbReference type="InterPro" id="IPR042185">
    <property type="entry name" value="Serpin_sf_2"/>
</dbReference>
<keyword evidence="3" id="KW-0732">Signal</keyword>
<dbReference type="InterPro" id="IPR036186">
    <property type="entry name" value="Serpin_sf"/>
</dbReference>
<dbReference type="Gene3D" id="2.30.39.10">
    <property type="entry name" value="Alpha-1-antitrypsin, domain 1"/>
    <property type="match status" value="1"/>
</dbReference>
<dbReference type="PANTHER" id="PTHR11461">
    <property type="entry name" value="SERINE PROTEASE INHIBITOR, SERPIN"/>
    <property type="match status" value="1"/>
</dbReference>
<dbReference type="InterPro" id="IPR023795">
    <property type="entry name" value="Serpin_CS"/>
</dbReference>
<dbReference type="InterPro" id="IPR000215">
    <property type="entry name" value="Serpin_fam"/>
</dbReference>
<dbReference type="KEGG" id="pbi:103048214"/>
<dbReference type="InterPro" id="IPR023796">
    <property type="entry name" value="Serpin_dom"/>
</dbReference>
<comment type="similarity">
    <text evidence="1">Belongs to the serpin family.</text>
</comment>
<sequence length="580" mass="65137">MKTWLILLYLAITIISSFPQAASSTETVAEWTEEPELVQSTSSKEEKTVLQIILSWFWPKHKEVTGNRNDITPPPFQEAGRTEETEQSLDPDTNNKDDSQSWRLFRTNLKFHSQETSDKDMQGHYNEEKTSNQIVTSTNVPVENGEDSTITMATKQTVFDHQFPELLNVKEQSAEVPTEGSTTASTAPIPTVSDTSCPPESCSQRWEPWPACAESTPEDEQKLAEALSKFALEFYKIAIQKKDGNLVFSPLSITTTLSNLLLGACDETKDRLEKLLFYPKEFACVHRALKAFGKSEALTSANAIFYQPALKMSSEFQNLTSTFYQTKLKVLTNNTQQAVTDINSWVSKRTGNKIKKLLDDLDPDAQMVLLNAVYFHSKWKTTFKQTNTRLEVFYRPGLPPVKVSMMTSKKYPVASYFDNNLRAKVGRFQLFHNLSLVIFIPRSQLTNLSEIENRLSASAFMSALTKLEAMPLKPTIVTLPKFKLESSQDLSTIIGEMDFGFFFDPDLCGITQSKEVAVSSAKHKAVLQISEEGAEGAAATAVILARTAAFFEVQQPFIFLFLKDNRVPLFLGRVNDPLSL</sequence>
<evidence type="ECO:0000259" key="4">
    <source>
        <dbReference type="SMART" id="SM00093"/>
    </source>
</evidence>
<reference evidence="6" key="1">
    <citation type="submission" date="2025-08" db="UniProtKB">
        <authorList>
            <consortium name="RefSeq"/>
        </authorList>
    </citation>
    <scope>IDENTIFICATION</scope>
    <source>
        <tissue evidence="6">Liver</tissue>
    </source>
</reference>
<feature type="domain" description="Serpin" evidence="4">
    <location>
        <begin position="232"/>
        <end position="577"/>
    </location>
</feature>
<gene>
    <name evidence="6" type="primary">SERPING1</name>
</gene>
<accession>A0A9F2KUA4</accession>
<dbReference type="CTD" id="710"/>
<evidence type="ECO:0000256" key="3">
    <source>
        <dbReference type="SAM" id="SignalP"/>
    </source>
</evidence>
<feature type="signal peptide" evidence="3">
    <location>
        <begin position="1"/>
        <end position="24"/>
    </location>
</feature>
<dbReference type="Gene3D" id="3.30.497.10">
    <property type="entry name" value="Antithrombin, subunit I, domain 2"/>
    <property type="match status" value="1"/>
</dbReference>
<dbReference type="Pfam" id="PF00079">
    <property type="entry name" value="Serpin"/>
    <property type="match status" value="1"/>
</dbReference>
<evidence type="ECO:0000313" key="6">
    <source>
        <dbReference type="RefSeq" id="XP_007423129.1"/>
    </source>
</evidence>
<dbReference type="SUPFAM" id="SSF56574">
    <property type="entry name" value="Serpins"/>
    <property type="match status" value="1"/>
</dbReference>
<dbReference type="GeneID" id="103048214"/>
<proteinExistence type="inferred from homology"/>
<dbReference type="SMART" id="SM00093">
    <property type="entry name" value="SERPIN"/>
    <property type="match status" value="1"/>
</dbReference>
<dbReference type="GO" id="GO:0004867">
    <property type="term" value="F:serine-type endopeptidase inhibitor activity"/>
    <property type="evidence" value="ECO:0007669"/>
    <property type="project" value="InterPro"/>
</dbReference>
<dbReference type="PANTHER" id="PTHR11461:SF159">
    <property type="entry name" value="PLASMA PROTEASE C1 INHIBITOR"/>
    <property type="match status" value="1"/>
</dbReference>
<feature type="region of interest" description="Disordered" evidence="2">
    <location>
        <begin position="64"/>
        <end position="102"/>
    </location>
</feature>
<evidence type="ECO:0000256" key="1">
    <source>
        <dbReference type="RuleBase" id="RU000411"/>
    </source>
</evidence>
<evidence type="ECO:0000313" key="5">
    <source>
        <dbReference type="Proteomes" id="UP000695026"/>
    </source>
</evidence>
<dbReference type="OrthoDB" id="6433428at2759"/>
<dbReference type="PROSITE" id="PS00284">
    <property type="entry name" value="SERPIN"/>
    <property type="match status" value="1"/>
</dbReference>
<feature type="compositionally biased region" description="Polar residues" evidence="2">
    <location>
        <begin position="179"/>
        <end position="202"/>
    </location>
</feature>